<evidence type="ECO:0000313" key="4">
    <source>
        <dbReference type="Proteomes" id="UP000285190"/>
    </source>
</evidence>
<evidence type="ECO:0000256" key="1">
    <source>
        <dbReference type="SAM" id="SignalP"/>
    </source>
</evidence>
<dbReference type="EMBL" id="QYUN01000002">
    <property type="protein sequence ID" value="RJG07791.1"/>
    <property type="molecule type" value="Genomic_DNA"/>
</dbReference>
<dbReference type="Proteomes" id="UP000285190">
    <property type="component" value="Unassembled WGS sequence"/>
</dbReference>
<sequence>MHQQVSSVIFTIALSTTAAAASAQSRFDEEFDDKDKPWTEIAVQMPSPPTAENLLPFYVSATATQTFAIDAKSLSLGSDGVIRYTLVSKSAEGATNISYEGIRCQSFEKKLYAFGRPDGTWSRSRRDQWERITLNAANRQHAALAKDYFCQEKTVAGKVGDMVDRLRNQRPLSPS</sequence>
<evidence type="ECO:0000259" key="2">
    <source>
        <dbReference type="Pfam" id="PF08750"/>
    </source>
</evidence>
<accession>A0A418X5Z9</accession>
<dbReference type="OrthoDB" id="7066954at2"/>
<feature type="domain" description="CNP1-like uncharacterised" evidence="2">
    <location>
        <begin position="34"/>
        <end position="167"/>
    </location>
</feature>
<reference evidence="3 4" key="1">
    <citation type="submission" date="2018-09" db="EMBL/GenBank/DDBJ databases">
        <authorList>
            <person name="Zhu H."/>
        </authorList>
    </citation>
    <scope>NUCLEOTIDE SEQUENCE [LARGE SCALE GENOMIC DNA]</scope>
    <source>
        <strain evidence="3 4">K2R10-39</strain>
    </source>
</reference>
<feature type="chain" id="PRO_5019109133" description="CNP1-like uncharacterized domain-containing protein" evidence="1">
    <location>
        <begin position="21"/>
        <end position="175"/>
    </location>
</feature>
<name>A0A418X5Z9_9BURK</name>
<evidence type="ECO:0000313" key="3">
    <source>
        <dbReference type="EMBL" id="RJG07791.1"/>
    </source>
</evidence>
<dbReference type="Pfam" id="PF08750">
    <property type="entry name" value="CNP1"/>
    <property type="match status" value="1"/>
</dbReference>
<keyword evidence="4" id="KW-1185">Reference proteome</keyword>
<dbReference type="AlphaFoldDB" id="A0A418X5Z9"/>
<keyword evidence="1" id="KW-0732">Signal</keyword>
<organism evidence="3 4">
    <name type="scientific">Noviherbaspirillum cavernae</name>
    <dbReference type="NCBI Taxonomy" id="2320862"/>
    <lineage>
        <taxon>Bacteria</taxon>
        <taxon>Pseudomonadati</taxon>
        <taxon>Pseudomonadota</taxon>
        <taxon>Betaproteobacteria</taxon>
        <taxon>Burkholderiales</taxon>
        <taxon>Oxalobacteraceae</taxon>
        <taxon>Noviherbaspirillum</taxon>
    </lineage>
</organism>
<feature type="signal peptide" evidence="1">
    <location>
        <begin position="1"/>
        <end position="20"/>
    </location>
</feature>
<dbReference type="InterPro" id="IPR014861">
    <property type="entry name" value="CNP1-like_dom"/>
</dbReference>
<comment type="caution">
    <text evidence="3">The sequence shown here is derived from an EMBL/GenBank/DDBJ whole genome shotgun (WGS) entry which is preliminary data.</text>
</comment>
<dbReference type="RefSeq" id="WP_119741580.1">
    <property type="nucleotide sequence ID" value="NZ_QYUN01000002.1"/>
</dbReference>
<protein>
    <recommendedName>
        <fullName evidence="2">CNP1-like uncharacterized domain-containing protein</fullName>
    </recommendedName>
</protein>
<proteinExistence type="predicted"/>
<gene>
    <name evidence="3" type="ORF">D3870_02765</name>
</gene>